<dbReference type="EMBL" id="AMZH03012471">
    <property type="protein sequence ID" value="RRT50961.1"/>
    <property type="molecule type" value="Genomic_DNA"/>
</dbReference>
<protein>
    <recommendedName>
        <fullName evidence="2">K-box domain-containing protein</fullName>
    </recommendedName>
</protein>
<name>A0A426YGU2_ENSVE</name>
<reference evidence="3 4" key="1">
    <citation type="journal article" date="2014" name="Agronomy (Basel)">
        <title>A Draft Genome Sequence for Ensete ventricosum, the Drought-Tolerant Tree Against Hunger.</title>
        <authorList>
            <person name="Harrison J."/>
            <person name="Moore K.A."/>
            <person name="Paszkiewicz K."/>
            <person name="Jones T."/>
            <person name="Grant M."/>
            <person name="Ambacheew D."/>
            <person name="Muzemil S."/>
            <person name="Studholme D.J."/>
        </authorList>
    </citation>
    <scope>NUCLEOTIDE SEQUENCE [LARGE SCALE GENOMIC DNA]</scope>
</reference>
<dbReference type="PROSITE" id="PS51297">
    <property type="entry name" value="K_BOX"/>
    <property type="match status" value="1"/>
</dbReference>
<dbReference type="GO" id="GO:0005634">
    <property type="term" value="C:nucleus"/>
    <property type="evidence" value="ECO:0007669"/>
    <property type="project" value="InterPro"/>
</dbReference>
<evidence type="ECO:0000256" key="1">
    <source>
        <dbReference type="SAM" id="Coils"/>
    </source>
</evidence>
<proteinExistence type="predicted"/>
<dbReference type="Proteomes" id="UP000287651">
    <property type="component" value="Unassembled WGS sequence"/>
</dbReference>
<dbReference type="InterPro" id="IPR002487">
    <property type="entry name" value="TF_Kbox"/>
</dbReference>
<dbReference type="Pfam" id="PF01486">
    <property type="entry name" value="K-box"/>
    <property type="match status" value="1"/>
</dbReference>
<comment type="caution">
    <text evidence="3">The sequence shown here is derived from an EMBL/GenBank/DDBJ whole genome shotgun (WGS) entry which is preliminary data.</text>
</comment>
<dbReference type="AlphaFoldDB" id="A0A426YGU2"/>
<dbReference type="GO" id="GO:0003700">
    <property type="term" value="F:DNA-binding transcription factor activity"/>
    <property type="evidence" value="ECO:0007669"/>
    <property type="project" value="InterPro"/>
</dbReference>
<accession>A0A426YGU2</accession>
<gene>
    <name evidence="3" type="ORF">B296_00019564</name>
</gene>
<feature type="domain" description="K-box" evidence="2">
    <location>
        <begin position="1"/>
        <end position="68"/>
    </location>
</feature>
<sequence length="68" mass="8194">MGRIPCDIPMTYYNYFRYLMGEQLDSLNLKELQQLENQLENSLKLIRSRKEKTLEEENKNLEKQVSIL</sequence>
<keyword evidence="1" id="KW-0175">Coiled coil</keyword>
<evidence type="ECO:0000259" key="2">
    <source>
        <dbReference type="PROSITE" id="PS51297"/>
    </source>
</evidence>
<feature type="coiled-coil region" evidence="1">
    <location>
        <begin position="29"/>
        <end position="56"/>
    </location>
</feature>
<organism evidence="3 4">
    <name type="scientific">Ensete ventricosum</name>
    <name type="common">Abyssinian banana</name>
    <name type="synonym">Musa ensete</name>
    <dbReference type="NCBI Taxonomy" id="4639"/>
    <lineage>
        <taxon>Eukaryota</taxon>
        <taxon>Viridiplantae</taxon>
        <taxon>Streptophyta</taxon>
        <taxon>Embryophyta</taxon>
        <taxon>Tracheophyta</taxon>
        <taxon>Spermatophyta</taxon>
        <taxon>Magnoliopsida</taxon>
        <taxon>Liliopsida</taxon>
        <taxon>Zingiberales</taxon>
        <taxon>Musaceae</taxon>
        <taxon>Ensete</taxon>
    </lineage>
</organism>
<evidence type="ECO:0000313" key="4">
    <source>
        <dbReference type="Proteomes" id="UP000287651"/>
    </source>
</evidence>
<evidence type="ECO:0000313" key="3">
    <source>
        <dbReference type="EMBL" id="RRT50961.1"/>
    </source>
</evidence>